<comment type="subcellular location">
    <subcellularLocation>
        <location evidence="1">Membrane</location>
        <topology evidence="1">Multi-pass membrane protein</topology>
    </subcellularLocation>
</comment>
<dbReference type="GO" id="GO:0005242">
    <property type="term" value="F:inward rectifier potassium channel activity"/>
    <property type="evidence" value="ECO:0007669"/>
    <property type="project" value="InterPro"/>
</dbReference>
<dbReference type="GO" id="GO:0005886">
    <property type="term" value="C:plasma membrane"/>
    <property type="evidence" value="ECO:0007669"/>
    <property type="project" value="TreeGrafter"/>
</dbReference>
<accession>A0A5B7IKV9</accession>
<evidence type="ECO:0000259" key="2">
    <source>
        <dbReference type="Pfam" id="PF01007"/>
    </source>
</evidence>
<dbReference type="InterPro" id="IPR016449">
    <property type="entry name" value="K_chnl_inward-rec_Kir"/>
</dbReference>
<keyword evidence="1" id="KW-0633">Potassium transport</keyword>
<dbReference type="Gene3D" id="1.10.287.70">
    <property type="match status" value="1"/>
</dbReference>
<dbReference type="InterPro" id="IPR040445">
    <property type="entry name" value="Kir_TM"/>
</dbReference>
<dbReference type="EMBL" id="VSRR010067605">
    <property type="protein sequence ID" value="MPC85190.1"/>
    <property type="molecule type" value="Genomic_DNA"/>
</dbReference>
<dbReference type="SUPFAM" id="SSF81324">
    <property type="entry name" value="Voltage-gated potassium channels"/>
    <property type="match status" value="1"/>
</dbReference>
<evidence type="ECO:0000313" key="3">
    <source>
        <dbReference type="EMBL" id="MPC85190.1"/>
    </source>
</evidence>
<dbReference type="Pfam" id="PF01007">
    <property type="entry name" value="IRK"/>
    <property type="match status" value="1"/>
</dbReference>
<sequence>MIIKVHGDDQEDSDHPPCINNVQTFTGSFLFSIETQHTIGYGYRSGVLPKITYFTLT</sequence>
<evidence type="ECO:0000313" key="4">
    <source>
        <dbReference type="Proteomes" id="UP000324222"/>
    </source>
</evidence>
<keyword evidence="1" id="KW-0472">Membrane</keyword>
<reference evidence="3 4" key="1">
    <citation type="submission" date="2019-05" db="EMBL/GenBank/DDBJ databases">
        <title>Another draft genome of Portunus trituberculatus and its Hox gene families provides insights of decapod evolution.</title>
        <authorList>
            <person name="Jeong J.-H."/>
            <person name="Song I."/>
            <person name="Kim S."/>
            <person name="Choi T."/>
            <person name="Kim D."/>
            <person name="Ryu S."/>
            <person name="Kim W."/>
        </authorList>
    </citation>
    <scope>NUCLEOTIDE SEQUENCE [LARGE SCALE GENOMIC DNA]</scope>
    <source>
        <tissue evidence="3">Muscle</tissue>
    </source>
</reference>
<keyword evidence="1" id="KW-0406">Ion transport</keyword>
<dbReference type="PANTHER" id="PTHR11767">
    <property type="entry name" value="INWARD RECTIFIER POTASSIUM CHANNEL"/>
    <property type="match status" value="1"/>
</dbReference>
<keyword evidence="1 3" id="KW-0407">Ion channel</keyword>
<keyword evidence="1" id="KW-0812">Transmembrane</keyword>
<comment type="similarity">
    <text evidence="1">Belongs to the inward rectifier-type potassium channel (TC 1.A.2.1) family.</text>
</comment>
<dbReference type="PANTHER" id="PTHR11767:SF102">
    <property type="entry name" value="INWARDLY RECTIFYING POTASSIUM CHANNEL 1, ISOFORM F"/>
    <property type="match status" value="1"/>
</dbReference>
<keyword evidence="1" id="KW-0851">Voltage-gated channel</keyword>
<dbReference type="GO" id="GO:0034702">
    <property type="term" value="C:monoatomic ion channel complex"/>
    <property type="evidence" value="ECO:0007669"/>
    <property type="project" value="UniProtKB-KW"/>
</dbReference>
<evidence type="ECO:0000256" key="1">
    <source>
        <dbReference type="RuleBase" id="RU003822"/>
    </source>
</evidence>
<dbReference type="OrthoDB" id="273257at2759"/>
<keyword evidence="1" id="KW-0813">Transport</keyword>
<dbReference type="GO" id="GO:1990573">
    <property type="term" value="P:potassium ion import across plasma membrane"/>
    <property type="evidence" value="ECO:0007669"/>
    <property type="project" value="TreeGrafter"/>
</dbReference>
<keyword evidence="4" id="KW-1185">Reference proteome</keyword>
<gene>
    <name evidence="3" type="primary">KCNJ16</name>
    <name evidence="3" type="ORF">E2C01_079954</name>
</gene>
<feature type="domain" description="Potassium channel inwardly rectifying transmembrane" evidence="2">
    <location>
        <begin position="2"/>
        <end position="45"/>
    </location>
</feature>
<name>A0A5B7IKV9_PORTR</name>
<organism evidence="3 4">
    <name type="scientific">Portunus trituberculatus</name>
    <name type="common">Swimming crab</name>
    <name type="synonym">Neptunus trituberculatus</name>
    <dbReference type="NCBI Taxonomy" id="210409"/>
    <lineage>
        <taxon>Eukaryota</taxon>
        <taxon>Metazoa</taxon>
        <taxon>Ecdysozoa</taxon>
        <taxon>Arthropoda</taxon>
        <taxon>Crustacea</taxon>
        <taxon>Multicrustacea</taxon>
        <taxon>Malacostraca</taxon>
        <taxon>Eumalacostraca</taxon>
        <taxon>Eucarida</taxon>
        <taxon>Decapoda</taxon>
        <taxon>Pleocyemata</taxon>
        <taxon>Brachyura</taxon>
        <taxon>Eubrachyura</taxon>
        <taxon>Portunoidea</taxon>
        <taxon>Portunidae</taxon>
        <taxon>Portuninae</taxon>
        <taxon>Portunus</taxon>
    </lineage>
</organism>
<keyword evidence="1" id="KW-0630">Potassium</keyword>
<dbReference type="Proteomes" id="UP000324222">
    <property type="component" value="Unassembled WGS sequence"/>
</dbReference>
<comment type="caution">
    <text evidence="3">The sequence shown here is derived from an EMBL/GenBank/DDBJ whole genome shotgun (WGS) entry which is preliminary data.</text>
</comment>
<protein>
    <submittedName>
        <fullName evidence="3">Inward rectifier potassium channel 16</fullName>
    </submittedName>
</protein>
<proteinExistence type="inferred from homology"/>
<dbReference type="AlphaFoldDB" id="A0A5B7IKV9"/>
<dbReference type="GO" id="GO:0034765">
    <property type="term" value="P:regulation of monoatomic ion transmembrane transport"/>
    <property type="evidence" value="ECO:0007669"/>
    <property type="project" value="TreeGrafter"/>
</dbReference>